<gene>
    <name evidence="6" type="ORF">GCM10023185_09650</name>
</gene>
<dbReference type="PROSITE" id="PS50977">
    <property type="entry name" value="HTH_TETR_2"/>
    <property type="match status" value="1"/>
</dbReference>
<comment type="caution">
    <text evidence="6">The sequence shown here is derived from an EMBL/GenBank/DDBJ whole genome shotgun (WGS) entry which is preliminary data.</text>
</comment>
<organism evidence="6 7">
    <name type="scientific">Hymenobacter saemangeumensis</name>
    <dbReference type="NCBI Taxonomy" id="1084522"/>
    <lineage>
        <taxon>Bacteria</taxon>
        <taxon>Pseudomonadati</taxon>
        <taxon>Bacteroidota</taxon>
        <taxon>Cytophagia</taxon>
        <taxon>Cytophagales</taxon>
        <taxon>Hymenobacteraceae</taxon>
        <taxon>Hymenobacter</taxon>
    </lineage>
</organism>
<evidence type="ECO:0000313" key="6">
    <source>
        <dbReference type="EMBL" id="GAA4351187.1"/>
    </source>
</evidence>
<keyword evidence="3" id="KW-0804">Transcription</keyword>
<dbReference type="InterPro" id="IPR009057">
    <property type="entry name" value="Homeodomain-like_sf"/>
</dbReference>
<dbReference type="PANTHER" id="PTHR30055">
    <property type="entry name" value="HTH-TYPE TRANSCRIPTIONAL REGULATOR RUTR"/>
    <property type="match status" value="1"/>
</dbReference>
<dbReference type="PROSITE" id="PS01081">
    <property type="entry name" value="HTH_TETR_1"/>
    <property type="match status" value="1"/>
</dbReference>
<keyword evidence="7" id="KW-1185">Reference proteome</keyword>
<dbReference type="InterPro" id="IPR023772">
    <property type="entry name" value="DNA-bd_HTH_TetR-type_CS"/>
</dbReference>
<dbReference type="EMBL" id="BAABGZ010000013">
    <property type="protein sequence ID" value="GAA4351187.1"/>
    <property type="molecule type" value="Genomic_DNA"/>
</dbReference>
<proteinExistence type="predicted"/>
<accession>A0ABP8I4J5</accession>
<dbReference type="Gene3D" id="1.10.357.10">
    <property type="entry name" value="Tetracycline Repressor, domain 2"/>
    <property type="match status" value="1"/>
</dbReference>
<dbReference type="InterPro" id="IPR001647">
    <property type="entry name" value="HTH_TetR"/>
</dbReference>
<evidence type="ECO:0000256" key="4">
    <source>
        <dbReference type="PROSITE-ProRule" id="PRU00335"/>
    </source>
</evidence>
<keyword evidence="1" id="KW-0805">Transcription regulation</keyword>
<evidence type="ECO:0000313" key="7">
    <source>
        <dbReference type="Proteomes" id="UP001501153"/>
    </source>
</evidence>
<dbReference type="InterPro" id="IPR050109">
    <property type="entry name" value="HTH-type_TetR-like_transc_reg"/>
</dbReference>
<dbReference type="Pfam" id="PF00440">
    <property type="entry name" value="TetR_N"/>
    <property type="match status" value="1"/>
</dbReference>
<dbReference type="Gene3D" id="1.10.10.60">
    <property type="entry name" value="Homeodomain-like"/>
    <property type="match status" value="1"/>
</dbReference>
<evidence type="ECO:0000259" key="5">
    <source>
        <dbReference type="PROSITE" id="PS50977"/>
    </source>
</evidence>
<dbReference type="Proteomes" id="UP001501153">
    <property type="component" value="Unassembled WGS sequence"/>
</dbReference>
<protein>
    <recommendedName>
        <fullName evidence="5">HTH tetR-type domain-containing protein</fullName>
    </recommendedName>
</protein>
<reference evidence="7" key="1">
    <citation type="journal article" date="2019" name="Int. J. Syst. Evol. Microbiol.">
        <title>The Global Catalogue of Microorganisms (GCM) 10K type strain sequencing project: providing services to taxonomists for standard genome sequencing and annotation.</title>
        <authorList>
            <consortium name="The Broad Institute Genomics Platform"/>
            <consortium name="The Broad Institute Genome Sequencing Center for Infectious Disease"/>
            <person name="Wu L."/>
            <person name="Ma J."/>
        </authorList>
    </citation>
    <scope>NUCLEOTIDE SEQUENCE [LARGE SCALE GENOMIC DNA]</scope>
    <source>
        <strain evidence="7">JCM 17923</strain>
    </source>
</reference>
<feature type="DNA-binding region" description="H-T-H motif" evidence="4">
    <location>
        <begin position="28"/>
        <end position="47"/>
    </location>
</feature>
<dbReference type="PRINTS" id="PR00455">
    <property type="entry name" value="HTHTETR"/>
</dbReference>
<name>A0ABP8I4J5_9BACT</name>
<feature type="domain" description="HTH tetR-type" evidence="5">
    <location>
        <begin position="5"/>
        <end position="65"/>
    </location>
</feature>
<evidence type="ECO:0000256" key="3">
    <source>
        <dbReference type="ARBA" id="ARBA00023163"/>
    </source>
</evidence>
<dbReference type="SUPFAM" id="SSF46689">
    <property type="entry name" value="Homeodomain-like"/>
    <property type="match status" value="1"/>
</dbReference>
<evidence type="ECO:0000256" key="1">
    <source>
        <dbReference type="ARBA" id="ARBA00023015"/>
    </source>
</evidence>
<sequence length="205" mass="22807">MAKRTDRRLQILSAASACFARFGYAKTTLEDIGRAAQLNKASLYYYFPGKDELFIAVVLQESAAFMEALAEQVRHLSTPAAQVRHYLAERLRYYRQVLTQHQLSLDALQVLEPRFDQLYAEVLEREIAFLAELLSPLLAGKARPDALPEPRHLARLLLSAADALKHETVRQGQTQQLNALPDFSAAEADTLLLTDLVLAGIAASS</sequence>
<dbReference type="RefSeq" id="WP_345234361.1">
    <property type="nucleotide sequence ID" value="NZ_BAABGZ010000013.1"/>
</dbReference>
<dbReference type="PANTHER" id="PTHR30055:SF234">
    <property type="entry name" value="HTH-TYPE TRANSCRIPTIONAL REGULATOR BETI"/>
    <property type="match status" value="1"/>
</dbReference>
<keyword evidence="2 4" id="KW-0238">DNA-binding</keyword>
<evidence type="ECO:0000256" key="2">
    <source>
        <dbReference type="ARBA" id="ARBA00023125"/>
    </source>
</evidence>